<evidence type="ECO:0000256" key="3">
    <source>
        <dbReference type="ARBA" id="ARBA00022651"/>
    </source>
</evidence>
<dbReference type="SUPFAM" id="SSF51445">
    <property type="entry name" value="(Trans)glycosidases"/>
    <property type="match status" value="1"/>
</dbReference>
<evidence type="ECO:0000313" key="13">
    <source>
        <dbReference type="Proteomes" id="UP000460715"/>
    </source>
</evidence>
<dbReference type="EC" id="3.2.1.8" evidence="9"/>
<evidence type="ECO:0000256" key="7">
    <source>
        <dbReference type="ARBA" id="ARBA00023295"/>
    </source>
</evidence>
<dbReference type="GO" id="GO:0031176">
    <property type="term" value="F:endo-1,4-beta-xylanase activity"/>
    <property type="evidence" value="ECO:0007669"/>
    <property type="project" value="UniProtKB-EC"/>
</dbReference>
<evidence type="ECO:0000256" key="5">
    <source>
        <dbReference type="ARBA" id="ARBA00022801"/>
    </source>
</evidence>
<keyword evidence="8 9" id="KW-0624">Polysaccharide degradation</keyword>
<feature type="region of interest" description="Disordered" evidence="10">
    <location>
        <begin position="67"/>
        <end position="88"/>
    </location>
</feature>
<dbReference type="InterPro" id="IPR017853">
    <property type="entry name" value="GH"/>
</dbReference>
<keyword evidence="5 9" id="KW-0378">Hydrolase</keyword>
<feature type="compositionally biased region" description="Polar residues" evidence="10">
    <location>
        <begin position="68"/>
        <end position="78"/>
    </location>
</feature>
<organism evidence="12 13">
    <name type="scientific">Teichococcus coralli</name>
    <dbReference type="NCBI Taxonomy" id="2545983"/>
    <lineage>
        <taxon>Bacteria</taxon>
        <taxon>Pseudomonadati</taxon>
        <taxon>Pseudomonadota</taxon>
        <taxon>Alphaproteobacteria</taxon>
        <taxon>Acetobacterales</taxon>
        <taxon>Roseomonadaceae</taxon>
        <taxon>Roseomonas</taxon>
    </lineage>
</organism>
<evidence type="ECO:0000256" key="2">
    <source>
        <dbReference type="ARBA" id="ARBA00007495"/>
    </source>
</evidence>
<keyword evidence="13" id="KW-1185">Reference proteome</keyword>
<dbReference type="GO" id="GO:0045493">
    <property type="term" value="P:xylan catabolic process"/>
    <property type="evidence" value="ECO:0007669"/>
    <property type="project" value="UniProtKB-KW"/>
</dbReference>
<evidence type="ECO:0000256" key="6">
    <source>
        <dbReference type="ARBA" id="ARBA00023277"/>
    </source>
</evidence>
<dbReference type="EMBL" id="SNVJ01000004">
    <property type="protein sequence ID" value="MXP63108.1"/>
    <property type="molecule type" value="Genomic_DNA"/>
</dbReference>
<comment type="similarity">
    <text evidence="2 9">Belongs to the glycosyl hydrolase 10 (cellulase F) family.</text>
</comment>
<evidence type="ECO:0000256" key="9">
    <source>
        <dbReference type="RuleBase" id="RU361174"/>
    </source>
</evidence>
<evidence type="ECO:0000256" key="1">
    <source>
        <dbReference type="ARBA" id="ARBA00000681"/>
    </source>
</evidence>
<dbReference type="Pfam" id="PF00331">
    <property type="entry name" value="Glyco_hydro_10"/>
    <property type="match status" value="1"/>
</dbReference>
<evidence type="ECO:0000259" key="11">
    <source>
        <dbReference type="PROSITE" id="PS51760"/>
    </source>
</evidence>
<dbReference type="InterPro" id="IPR001000">
    <property type="entry name" value="GH10_dom"/>
</dbReference>
<evidence type="ECO:0000313" key="12">
    <source>
        <dbReference type="EMBL" id="MXP63108.1"/>
    </source>
</evidence>
<comment type="catalytic activity">
    <reaction evidence="1 9">
        <text>Endohydrolysis of (1-&gt;4)-beta-D-xylosidic linkages in xylans.</text>
        <dbReference type="EC" id="3.2.1.8"/>
    </reaction>
</comment>
<protein>
    <recommendedName>
        <fullName evidence="9">Beta-xylanase</fullName>
        <ecNumber evidence="9">3.2.1.8</ecNumber>
    </recommendedName>
</protein>
<dbReference type="Gene3D" id="3.20.20.80">
    <property type="entry name" value="Glycosidases"/>
    <property type="match status" value="1"/>
</dbReference>
<evidence type="ECO:0000256" key="8">
    <source>
        <dbReference type="ARBA" id="ARBA00023326"/>
    </source>
</evidence>
<evidence type="ECO:0000256" key="10">
    <source>
        <dbReference type="SAM" id="MobiDB-lite"/>
    </source>
</evidence>
<keyword evidence="4" id="KW-0732">Signal</keyword>
<dbReference type="InterPro" id="IPR044846">
    <property type="entry name" value="GH10"/>
</dbReference>
<dbReference type="Proteomes" id="UP000460715">
    <property type="component" value="Unassembled WGS sequence"/>
</dbReference>
<dbReference type="AlphaFoldDB" id="A0A845B978"/>
<sequence length="468" mass="51119">MASAMRDDLPGWNAAAIMPHKHGTAAGVGLWAKIWIPAREAATCSRAGVGFGHCRGLEGEMRVRISSEEGTGQTSEPMTRSERKAPILGRGGLPSRRRCLQALGGLLALSPSAPPRASEAVPSLPSLRDAAASIGLRYGAAAHDYPPVFTPEYDRLVVQQCGLIVPVLNWSQSSPSPDRFEENTDKGVVAWARAKGLPLTGSHLLWHEAVPRWFAALSDPREARQAVIAHIHRSSARLARDTWSVNVINEALNPGDRREDGLRRDAFSRLFGNSYWEFAFHAAREAFPDAVLVYNDYGMEQEYGDALAKRAALLRRLDALLAARVPVDAIGLQSHLRLRERFNSQSFAAFLGQIAARGVRVIITELDVLDIGAPSAAGPRDAAVADMYRRYLDAVLSERAVTAIVTWGLSDRYSWLRPDFSPVFSRPDGLSTRPLPFDSELRPKPAFDAILAAFRSAPHRNIEARGGG</sequence>
<feature type="domain" description="GH10" evidence="11">
    <location>
        <begin position="121"/>
        <end position="453"/>
    </location>
</feature>
<dbReference type="PANTHER" id="PTHR31490">
    <property type="entry name" value="GLYCOSYL HYDROLASE"/>
    <property type="match status" value="1"/>
</dbReference>
<dbReference type="PANTHER" id="PTHR31490:SF88">
    <property type="entry name" value="BETA-XYLANASE"/>
    <property type="match status" value="1"/>
</dbReference>
<accession>A0A845B978</accession>
<dbReference type="PROSITE" id="PS51760">
    <property type="entry name" value="GH10_2"/>
    <property type="match status" value="1"/>
</dbReference>
<keyword evidence="7 9" id="KW-0326">Glycosidase</keyword>
<gene>
    <name evidence="12" type="ORF">E0493_07040</name>
</gene>
<comment type="caution">
    <text evidence="12">The sequence shown here is derived from an EMBL/GenBank/DDBJ whole genome shotgun (WGS) entry which is preliminary data.</text>
</comment>
<keyword evidence="3" id="KW-0858">Xylan degradation</keyword>
<evidence type="ECO:0000256" key="4">
    <source>
        <dbReference type="ARBA" id="ARBA00022729"/>
    </source>
</evidence>
<keyword evidence="6 9" id="KW-0119">Carbohydrate metabolism</keyword>
<name>A0A845B978_9PROT</name>
<proteinExistence type="inferred from homology"/>
<dbReference type="SMART" id="SM00633">
    <property type="entry name" value="Glyco_10"/>
    <property type="match status" value="1"/>
</dbReference>
<reference evidence="12 13" key="1">
    <citation type="submission" date="2019-03" db="EMBL/GenBank/DDBJ databases">
        <title>Roseomonas sp. a novel Roseomonas species isolated from Sea whip Gorgonian.</title>
        <authorList>
            <person name="Li F."/>
            <person name="Pan X."/>
            <person name="Huang S."/>
            <person name="Li Z."/>
            <person name="Meng B."/>
        </authorList>
    </citation>
    <scope>NUCLEOTIDE SEQUENCE [LARGE SCALE GENOMIC DNA]</scope>
    <source>
        <strain evidence="12 13">M0104</strain>
    </source>
</reference>
<dbReference type="PRINTS" id="PR00134">
    <property type="entry name" value="GLHYDRLASE10"/>
</dbReference>